<dbReference type="InterPro" id="IPR036737">
    <property type="entry name" value="OmpA-like_sf"/>
</dbReference>
<dbReference type="InterPro" id="IPR033764">
    <property type="entry name" value="Sdr_B"/>
</dbReference>
<dbReference type="Pfam" id="PF17210">
    <property type="entry name" value="SdrD_B"/>
    <property type="match status" value="1"/>
</dbReference>
<keyword evidence="5" id="KW-0472">Membrane</keyword>
<dbReference type="PRINTS" id="PR01021">
    <property type="entry name" value="OMPADOMAIN"/>
</dbReference>
<dbReference type="InterPro" id="IPR006664">
    <property type="entry name" value="OMP_bac"/>
</dbReference>
<keyword evidence="6" id="KW-0998">Cell outer membrane</keyword>
<protein>
    <recommendedName>
        <fullName evidence="7">OmpA-like domain-containing protein</fullName>
    </recommendedName>
</protein>
<proteinExistence type="predicted"/>
<dbReference type="GO" id="GO:0005576">
    <property type="term" value="C:extracellular region"/>
    <property type="evidence" value="ECO:0007669"/>
    <property type="project" value="UniProtKB-SubCell"/>
</dbReference>
<accession>X0ZHM0</accession>
<dbReference type="SUPFAM" id="SSF117074">
    <property type="entry name" value="Hypothetical protein PA1324"/>
    <property type="match status" value="1"/>
</dbReference>
<comment type="subcellular location">
    <subcellularLocation>
        <location evidence="1">Cell outer membrane</location>
    </subcellularLocation>
    <subcellularLocation>
        <location evidence="2">Secreted</location>
    </subcellularLocation>
</comment>
<gene>
    <name evidence="8" type="ORF">S01H4_19603</name>
</gene>
<evidence type="ECO:0000259" key="7">
    <source>
        <dbReference type="PROSITE" id="PS51123"/>
    </source>
</evidence>
<dbReference type="Gene3D" id="3.30.1330.60">
    <property type="entry name" value="OmpA-like domain"/>
    <property type="match status" value="1"/>
</dbReference>
<dbReference type="CDD" id="cd07185">
    <property type="entry name" value="OmpA_C-like"/>
    <property type="match status" value="1"/>
</dbReference>
<feature type="domain" description="OmpA-like" evidence="7">
    <location>
        <begin position="247"/>
        <end position="365"/>
    </location>
</feature>
<feature type="non-terminal residue" evidence="8">
    <location>
        <position position="1"/>
    </location>
</feature>
<dbReference type="Gene3D" id="2.60.40.10">
    <property type="entry name" value="Immunoglobulins"/>
    <property type="match status" value="1"/>
</dbReference>
<dbReference type="EMBL" id="BART01008753">
    <property type="protein sequence ID" value="GAG57632.1"/>
    <property type="molecule type" value="Genomic_DNA"/>
</dbReference>
<dbReference type="PANTHER" id="PTHR30329:SF21">
    <property type="entry name" value="LIPOPROTEIN YIAD-RELATED"/>
    <property type="match status" value="1"/>
</dbReference>
<comment type="caution">
    <text evidence="8">The sequence shown here is derived from an EMBL/GenBank/DDBJ whole genome shotgun (WGS) entry which is preliminary data.</text>
</comment>
<dbReference type="PANTHER" id="PTHR30329">
    <property type="entry name" value="STATOR ELEMENT OF FLAGELLAR MOTOR COMPLEX"/>
    <property type="match status" value="1"/>
</dbReference>
<organism evidence="8">
    <name type="scientific">marine sediment metagenome</name>
    <dbReference type="NCBI Taxonomy" id="412755"/>
    <lineage>
        <taxon>unclassified sequences</taxon>
        <taxon>metagenomes</taxon>
        <taxon>ecological metagenomes</taxon>
    </lineage>
</organism>
<dbReference type="InterPro" id="IPR050330">
    <property type="entry name" value="Bact_OuterMem_StrucFunc"/>
</dbReference>
<keyword evidence="4" id="KW-0732">Signal</keyword>
<dbReference type="Gene3D" id="2.60.40.4070">
    <property type="match status" value="1"/>
</dbReference>
<evidence type="ECO:0000256" key="4">
    <source>
        <dbReference type="ARBA" id="ARBA00022729"/>
    </source>
</evidence>
<dbReference type="GO" id="GO:0009279">
    <property type="term" value="C:cell outer membrane"/>
    <property type="evidence" value="ECO:0007669"/>
    <property type="project" value="UniProtKB-SubCell"/>
</dbReference>
<dbReference type="AlphaFoldDB" id="X0ZHM0"/>
<evidence type="ECO:0000256" key="1">
    <source>
        <dbReference type="ARBA" id="ARBA00004442"/>
    </source>
</evidence>
<evidence type="ECO:0000256" key="6">
    <source>
        <dbReference type="ARBA" id="ARBA00023237"/>
    </source>
</evidence>
<evidence type="ECO:0000256" key="5">
    <source>
        <dbReference type="ARBA" id="ARBA00023136"/>
    </source>
</evidence>
<evidence type="ECO:0000256" key="2">
    <source>
        <dbReference type="ARBA" id="ARBA00004613"/>
    </source>
</evidence>
<dbReference type="SUPFAM" id="SSF103088">
    <property type="entry name" value="OmpA-like"/>
    <property type="match status" value="1"/>
</dbReference>
<dbReference type="PROSITE" id="PS51123">
    <property type="entry name" value="OMPA_2"/>
    <property type="match status" value="1"/>
</dbReference>
<feature type="non-terminal residue" evidence="8">
    <location>
        <position position="396"/>
    </location>
</feature>
<sequence length="396" mass="43375">IGKVFDDKNRDGWQDKGEQGIAGIMVALDSGVYALTDEYGRYHFPAVKPGHRLVKVNLSSLSGTAVATTDEALVVSVTPGLLAKANFGVLYTPETLKIGNPSLTGVWMKSKAAYQPIQLTGSAETLAVLINGEMASIPTSNLHLQVESLDEVVEIKGNQLSQPVVFRTESKFTAKVKSWRLNIMDAKGSVIRTLSGKDALLKTIRWDGRSNKKQTVKGGEIYQYQLEVNYTDGSRSASARKLFGINQTTAISINLAGGAFITGSSQLSPEARKALKETAEVLRKFPKEKIVIEGHTDAVGAAKLNLKLSKSRAEAALAYLVNEEKIPAKQFEVRWFGESRPVTSNESPEGRVLNRRIEIKGQVDKIERSKLFDQYRTEPSLKIDGAPKKLDSHGRF</sequence>
<reference evidence="8" key="1">
    <citation type="journal article" date="2014" name="Front. Microbiol.">
        <title>High frequency of phylogenetically diverse reductive dehalogenase-homologous genes in deep subseafloor sedimentary metagenomes.</title>
        <authorList>
            <person name="Kawai M."/>
            <person name="Futagami T."/>
            <person name="Toyoda A."/>
            <person name="Takaki Y."/>
            <person name="Nishi S."/>
            <person name="Hori S."/>
            <person name="Arai W."/>
            <person name="Tsubouchi T."/>
            <person name="Morono Y."/>
            <person name="Uchiyama I."/>
            <person name="Ito T."/>
            <person name="Fujiyama A."/>
            <person name="Inagaki F."/>
            <person name="Takami H."/>
        </authorList>
    </citation>
    <scope>NUCLEOTIDE SEQUENCE</scope>
    <source>
        <strain evidence="8">Expedition CK06-06</strain>
    </source>
</reference>
<keyword evidence="3" id="KW-0964">Secreted</keyword>
<evidence type="ECO:0000313" key="8">
    <source>
        <dbReference type="EMBL" id="GAG57632.1"/>
    </source>
</evidence>
<dbReference type="Pfam" id="PF00691">
    <property type="entry name" value="OmpA"/>
    <property type="match status" value="1"/>
</dbReference>
<dbReference type="InterPro" id="IPR006665">
    <property type="entry name" value="OmpA-like"/>
</dbReference>
<evidence type="ECO:0000256" key="3">
    <source>
        <dbReference type="ARBA" id="ARBA00022525"/>
    </source>
</evidence>
<dbReference type="InterPro" id="IPR013783">
    <property type="entry name" value="Ig-like_fold"/>
</dbReference>
<name>X0ZHM0_9ZZZZ</name>